<evidence type="ECO:0000259" key="9">
    <source>
        <dbReference type="PROSITE" id="PS50089"/>
    </source>
</evidence>
<protein>
    <submittedName>
        <fullName evidence="11">RING-type domain-containing protein</fullName>
    </submittedName>
</protein>
<dbReference type="GO" id="GO:0015031">
    <property type="term" value="P:protein transport"/>
    <property type="evidence" value="ECO:0007669"/>
    <property type="project" value="UniProtKB-KW"/>
</dbReference>
<evidence type="ECO:0000256" key="5">
    <source>
        <dbReference type="ARBA" id="ARBA00022927"/>
    </source>
</evidence>
<dbReference type="GO" id="GO:0008270">
    <property type="term" value="F:zinc ion binding"/>
    <property type="evidence" value="ECO:0007669"/>
    <property type="project" value="UniProtKB-KW"/>
</dbReference>
<keyword evidence="3 6" id="KW-0479">Metal-binding</keyword>
<keyword evidence="10" id="KW-1185">Reference proteome</keyword>
<feature type="domain" description="RING-type" evidence="9">
    <location>
        <begin position="360"/>
        <end position="395"/>
    </location>
</feature>
<dbReference type="PANTHER" id="PTHR23316">
    <property type="entry name" value="IMPORTIN ALPHA"/>
    <property type="match status" value="1"/>
</dbReference>
<keyword evidence="2" id="KW-0813">Transport</keyword>
<evidence type="ECO:0000256" key="6">
    <source>
        <dbReference type="PROSITE-ProRule" id="PRU00175"/>
    </source>
</evidence>
<dbReference type="InterPro" id="IPR016024">
    <property type="entry name" value="ARM-type_fold"/>
</dbReference>
<keyword evidence="3 6" id="KW-0863">Zinc-finger</keyword>
<evidence type="ECO:0000256" key="1">
    <source>
        <dbReference type="ARBA" id="ARBA00010394"/>
    </source>
</evidence>
<evidence type="ECO:0000256" key="3">
    <source>
        <dbReference type="ARBA" id="ARBA00022771"/>
    </source>
</evidence>
<feature type="repeat" description="ARM" evidence="7">
    <location>
        <begin position="121"/>
        <end position="149"/>
    </location>
</feature>
<dbReference type="PROSITE" id="PS50089">
    <property type="entry name" value="ZF_RING_2"/>
    <property type="match status" value="1"/>
</dbReference>
<dbReference type="PROSITE" id="PS50176">
    <property type="entry name" value="ARM_REPEAT"/>
    <property type="match status" value="4"/>
</dbReference>
<dbReference type="Pfam" id="PF13920">
    <property type="entry name" value="zf-C3HC4_3"/>
    <property type="match status" value="1"/>
</dbReference>
<reference evidence="11" key="1">
    <citation type="submission" date="2022-11" db="UniProtKB">
        <authorList>
            <consortium name="WormBaseParasite"/>
        </authorList>
    </citation>
    <scope>IDENTIFICATION</scope>
</reference>
<dbReference type="AlphaFoldDB" id="A0A914HHI9"/>
<dbReference type="InterPro" id="IPR013083">
    <property type="entry name" value="Znf_RING/FYVE/PHD"/>
</dbReference>
<dbReference type="SMART" id="SM00185">
    <property type="entry name" value="ARM"/>
    <property type="match status" value="6"/>
</dbReference>
<dbReference type="InterPro" id="IPR000225">
    <property type="entry name" value="Armadillo"/>
</dbReference>
<evidence type="ECO:0000256" key="2">
    <source>
        <dbReference type="ARBA" id="ARBA00022448"/>
    </source>
</evidence>
<dbReference type="InterPro" id="IPR001841">
    <property type="entry name" value="Znf_RING"/>
</dbReference>
<comment type="similarity">
    <text evidence="1">Belongs to the importin alpha family.</text>
</comment>
<evidence type="ECO:0000256" key="4">
    <source>
        <dbReference type="ARBA" id="ARBA00022833"/>
    </source>
</evidence>
<dbReference type="Gene3D" id="1.25.10.10">
    <property type="entry name" value="Leucine-rich Repeat Variant"/>
    <property type="match status" value="3"/>
</dbReference>
<organism evidence="10 11">
    <name type="scientific">Globodera rostochiensis</name>
    <name type="common">Golden nematode worm</name>
    <name type="synonym">Heterodera rostochiensis</name>
    <dbReference type="NCBI Taxonomy" id="31243"/>
    <lineage>
        <taxon>Eukaryota</taxon>
        <taxon>Metazoa</taxon>
        <taxon>Ecdysozoa</taxon>
        <taxon>Nematoda</taxon>
        <taxon>Chromadorea</taxon>
        <taxon>Rhabditida</taxon>
        <taxon>Tylenchina</taxon>
        <taxon>Tylenchomorpha</taxon>
        <taxon>Tylenchoidea</taxon>
        <taxon>Heteroderidae</taxon>
        <taxon>Heteroderinae</taxon>
        <taxon>Globodera</taxon>
    </lineage>
</organism>
<dbReference type="WBParaSite" id="Gr19_v10_g1756.t1">
    <property type="protein sequence ID" value="Gr19_v10_g1756.t1"/>
    <property type="gene ID" value="Gr19_v10_g1756"/>
</dbReference>
<evidence type="ECO:0000256" key="8">
    <source>
        <dbReference type="SAM" id="MobiDB-lite"/>
    </source>
</evidence>
<dbReference type="SUPFAM" id="SSF48371">
    <property type="entry name" value="ARM repeat"/>
    <property type="match status" value="1"/>
</dbReference>
<evidence type="ECO:0000313" key="10">
    <source>
        <dbReference type="Proteomes" id="UP000887572"/>
    </source>
</evidence>
<feature type="repeat" description="ARM" evidence="7">
    <location>
        <begin position="164"/>
        <end position="195"/>
    </location>
</feature>
<feature type="region of interest" description="Disordered" evidence="8">
    <location>
        <begin position="1"/>
        <end position="26"/>
    </location>
</feature>
<feature type="repeat" description="ARM" evidence="7">
    <location>
        <begin position="242"/>
        <end position="284"/>
    </location>
</feature>
<dbReference type="Proteomes" id="UP000887572">
    <property type="component" value="Unplaced"/>
</dbReference>
<name>A0A914HHI9_GLORO</name>
<dbReference type="InterPro" id="IPR011989">
    <property type="entry name" value="ARM-like"/>
</dbReference>
<keyword evidence="5" id="KW-0653">Protein transport</keyword>
<proteinExistence type="inferred from homology"/>
<feature type="repeat" description="ARM" evidence="7">
    <location>
        <begin position="203"/>
        <end position="230"/>
    </location>
</feature>
<keyword evidence="4" id="KW-0862">Zinc</keyword>
<dbReference type="Pfam" id="PF00514">
    <property type="entry name" value="Arm"/>
    <property type="match status" value="6"/>
</dbReference>
<evidence type="ECO:0000256" key="7">
    <source>
        <dbReference type="PROSITE-ProRule" id="PRU00259"/>
    </source>
</evidence>
<dbReference type="Gene3D" id="3.30.40.10">
    <property type="entry name" value="Zinc/RING finger domain, C3HC4 (zinc finger)"/>
    <property type="match status" value="1"/>
</dbReference>
<evidence type="ECO:0000313" key="11">
    <source>
        <dbReference type="WBParaSite" id="Gr19_v10_g1756.t1"/>
    </source>
</evidence>
<accession>A0A914HHI9</accession>
<sequence>MVLAAPSTPYERTSDDLMNSEPDSNADETTIQLVKQAQSLDPNARLAAVSQIRGLFSKGAEPNENCFDFLQVLVNCLKSTDEKLLVEAAGALANIADGLVRDETMSYDDYFDDAMHVADAGAVPPLLKLLQSPNLEVRKQTVRALANITCFASVGHAGEVVEAGAVPLLVNLLQSPDMELCEYTVLALRGIAYNNVRQVVEAGAVPLLVKLLQSPNMKVCENTALALSVIGNEKAREVVEAGAVPLLVKLLQSPNMKVCEYTAVALRDIAVASDDLGLAVIEAGALLPLLNLLKSQNKEVCEEAAWAIESIFEKTPDLGHCIDVEHIQIMARLQKIEQLKTKESEFILKMIEKQQLSKGCVVCFDKKIDFAFKPCWHACVCEECSRKISICPMCRQIISKKRRVYMP</sequence>